<gene>
    <name evidence="1" type="ORF">K7J14_03600</name>
</gene>
<dbReference type="AlphaFoldDB" id="A0AAE3EHH8"/>
<protein>
    <submittedName>
        <fullName evidence="1">Uncharacterized protein</fullName>
    </submittedName>
</protein>
<dbReference type="RefSeq" id="WP_230753215.1">
    <property type="nucleotide sequence ID" value="NZ_JAINWA010000001.1"/>
</dbReference>
<proteinExistence type="predicted"/>
<reference evidence="1" key="1">
    <citation type="submission" date="2021-08" db="EMBL/GenBank/DDBJ databases">
        <title>Comparative analyses of Brucepasteria parasyntrophica and Teretinema zuelzerae.</title>
        <authorList>
            <person name="Song Y."/>
            <person name="Brune A."/>
        </authorList>
    </citation>
    <scope>NUCLEOTIDE SEQUENCE</scope>
    <source>
        <strain evidence="1">DSM 1903</strain>
    </source>
</reference>
<evidence type="ECO:0000313" key="1">
    <source>
        <dbReference type="EMBL" id="MCD1653783.1"/>
    </source>
</evidence>
<organism evidence="1 2">
    <name type="scientific">Teretinema zuelzerae</name>
    <dbReference type="NCBI Taxonomy" id="156"/>
    <lineage>
        <taxon>Bacteria</taxon>
        <taxon>Pseudomonadati</taxon>
        <taxon>Spirochaetota</taxon>
        <taxon>Spirochaetia</taxon>
        <taxon>Spirochaetales</taxon>
        <taxon>Treponemataceae</taxon>
        <taxon>Teretinema</taxon>
    </lineage>
</organism>
<name>A0AAE3EHH8_9SPIR</name>
<keyword evidence="2" id="KW-1185">Reference proteome</keyword>
<dbReference type="Proteomes" id="UP001198163">
    <property type="component" value="Unassembled WGS sequence"/>
</dbReference>
<comment type="caution">
    <text evidence="1">The sequence shown here is derived from an EMBL/GenBank/DDBJ whole genome shotgun (WGS) entry which is preliminary data.</text>
</comment>
<evidence type="ECO:0000313" key="2">
    <source>
        <dbReference type="Proteomes" id="UP001198163"/>
    </source>
</evidence>
<sequence>MGEEEGQELFHDIFGSVLDRTELTPYLLRGCPDYEAALRGASLMMGNRGFRLEQGEPAPGELERASAYVRQALSWILSSFIPDLRSSLQPLLSIDSPRTLLYRETLSRLSELRALFASGPFREAAERDPRNLFLLASSAKYPDLFRGDSGFPESIPPRWRFAACSLLKASHLVKSLEEDSQDIRNFAVLGFFFREKNIPLSRLFGHDWTSASSVPADEGARCAYVQCASFFAKLGASVTREKDGSLFFNSGDGVRVELVDIKARLKSPASMFAKLGKDESGESWSIRDVVAVTFLLKRRDDSLTLFHALQKQGVILQENTASASITQTLYDSPEDMEKAVQGLMDALAIREGVRTGASADSVRRNAVSFYRSLTTDRGLNPHSSDSHRKIQCKLHFSVPVVHAAESGHVLVSGDDFPPAAGTAVYTSQHTLPVELRLSDLESWEKSELRGESHHEAYKCRQYLQILQRLFSPLAGFPSDQMKGLREDQSRLYC</sequence>
<accession>A0AAE3EHH8</accession>
<dbReference type="EMBL" id="JAINWA010000001">
    <property type="protein sequence ID" value="MCD1653783.1"/>
    <property type="molecule type" value="Genomic_DNA"/>
</dbReference>